<dbReference type="GO" id="GO:0031625">
    <property type="term" value="F:ubiquitin protein ligase binding"/>
    <property type="evidence" value="ECO:0007669"/>
    <property type="project" value="InterPro"/>
</dbReference>
<evidence type="ECO:0000256" key="3">
    <source>
        <dbReference type="ARBA" id="ARBA00022843"/>
    </source>
</evidence>
<dbReference type="GeneID" id="37012343"/>
<protein>
    <submittedName>
        <fullName evidence="7">Cullin-domain-containing protein</fullName>
    </submittedName>
</protein>
<dbReference type="EMBL" id="KZ819323">
    <property type="protein sequence ID" value="PWN22120.1"/>
    <property type="molecule type" value="Genomic_DNA"/>
</dbReference>
<keyword evidence="3" id="KW-0832">Ubl conjugation</keyword>
<evidence type="ECO:0000256" key="4">
    <source>
        <dbReference type="PROSITE-ProRule" id="PRU00330"/>
    </source>
</evidence>
<evidence type="ECO:0000259" key="6">
    <source>
        <dbReference type="PROSITE" id="PS50069"/>
    </source>
</evidence>
<dbReference type="PANTHER" id="PTHR11932">
    <property type="entry name" value="CULLIN"/>
    <property type="match status" value="1"/>
</dbReference>
<name>A0A316UA66_9BASI</name>
<dbReference type="STRING" id="1684307.A0A316UA66"/>
<dbReference type="OrthoDB" id="27073at2759"/>
<dbReference type="Gene3D" id="1.20.1310.10">
    <property type="entry name" value="Cullin Repeats"/>
    <property type="match status" value="4"/>
</dbReference>
<evidence type="ECO:0000313" key="7">
    <source>
        <dbReference type="EMBL" id="PWN22120.1"/>
    </source>
</evidence>
<evidence type="ECO:0000256" key="5">
    <source>
        <dbReference type="RuleBase" id="RU003829"/>
    </source>
</evidence>
<comment type="similarity">
    <text evidence="1 4 5">Belongs to the cullin family.</text>
</comment>
<dbReference type="InterPro" id="IPR016158">
    <property type="entry name" value="Cullin_homology"/>
</dbReference>
<evidence type="ECO:0000313" key="8">
    <source>
        <dbReference type="Proteomes" id="UP000245942"/>
    </source>
</evidence>
<dbReference type="RefSeq" id="XP_025349280.1">
    <property type="nucleotide sequence ID" value="XM_025490609.1"/>
</dbReference>
<dbReference type="Pfam" id="PF10557">
    <property type="entry name" value="Cullin_Nedd8"/>
    <property type="match status" value="1"/>
</dbReference>
<gene>
    <name evidence="7" type="ORF">BCV69DRAFT_256744</name>
</gene>
<reference evidence="7 8" key="1">
    <citation type="journal article" date="2018" name="Mol. Biol. Evol.">
        <title>Broad Genomic Sampling Reveals a Smut Pathogenic Ancestry of the Fungal Clade Ustilaginomycotina.</title>
        <authorList>
            <person name="Kijpornyongpan T."/>
            <person name="Mondo S.J."/>
            <person name="Barry K."/>
            <person name="Sandor L."/>
            <person name="Lee J."/>
            <person name="Lipzen A."/>
            <person name="Pangilinan J."/>
            <person name="LaButti K."/>
            <person name="Hainaut M."/>
            <person name="Henrissat B."/>
            <person name="Grigoriev I.V."/>
            <person name="Spatafora J.W."/>
            <person name="Aime M.C."/>
        </authorList>
    </citation>
    <scope>NUCLEOTIDE SEQUENCE [LARGE SCALE GENOMIC DNA]</scope>
    <source>
        <strain evidence="7 8">MCA 4718</strain>
    </source>
</reference>
<dbReference type="InterPro" id="IPR045093">
    <property type="entry name" value="Cullin"/>
</dbReference>
<dbReference type="Pfam" id="PF00888">
    <property type="entry name" value="Cullin"/>
    <property type="match status" value="1"/>
</dbReference>
<dbReference type="Pfam" id="PF26557">
    <property type="entry name" value="Cullin_AB"/>
    <property type="match status" value="1"/>
</dbReference>
<keyword evidence="8" id="KW-1185">Reference proteome</keyword>
<dbReference type="InterPro" id="IPR036390">
    <property type="entry name" value="WH_DNA-bd_sf"/>
</dbReference>
<proteinExistence type="inferred from homology"/>
<dbReference type="AlphaFoldDB" id="A0A316UA66"/>
<dbReference type="SUPFAM" id="SSF75632">
    <property type="entry name" value="Cullin homology domain"/>
    <property type="match status" value="1"/>
</dbReference>
<dbReference type="Gene3D" id="3.30.230.130">
    <property type="entry name" value="Cullin, Chain C, Domain 2"/>
    <property type="match status" value="1"/>
</dbReference>
<dbReference type="SUPFAM" id="SSF74788">
    <property type="entry name" value="Cullin repeat-like"/>
    <property type="match status" value="1"/>
</dbReference>
<dbReference type="GO" id="GO:0006511">
    <property type="term" value="P:ubiquitin-dependent protein catabolic process"/>
    <property type="evidence" value="ECO:0007669"/>
    <property type="project" value="InterPro"/>
</dbReference>
<accession>A0A316UA66</accession>
<dbReference type="InterPro" id="IPR001373">
    <property type="entry name" value="Cullin_N"/>
</dbReference>
<dbReference type="InterPro" id="IPR016159">
    <property type="entry name" value="Cullin_repeat-like_dom_sf"/>
</dbReference>
<sequence length="846" mass="94253">MLAIPTDGPLTRAFARSTTSTTSSTASAHEHPLSSWLKKASAASPGITATTSSTPTLVINAKAAPVLKPSYTQQNLALVSRSLRAILSPVNANTATHTHSYEQLYTIVESLVHVCKAGAELYEKVGMEIERGSVEFARVLRDEIGQAQGGADAQGSEQWLGGLKKAWDGWAERSNIVQSILAPLDSGFTYKQRSVNFQPSQEILLDSFRHSVIDDVEIRAKILQSVTAIVEQERSAPSSSSGPSYKSLHSPVLALLVRMQAYPDLEAAVLTATQSYYEVEAARLVSDSSAVEAVISAASIESYLAHTQRRIDEETLRGQWLLEPTSNGKQRMVEITRDELIKKKAEWLTTGLPALLQEDKPPLVSLSLLYKHLDSVKHIKPLTTIFFDHILKVGSAIVSPPSAAVLAKLSKPPKTDADKETLRVGLAEEETMIERLISFKTKIDVTVDGAFASRDEFLQRRTEGFEKVVNSRTGGGKVAELCAKYLDAKLKSGNRTMSDEELEKCLDEALALFRYTHAKDMFEEFYKRHFAKRLLLNRSASSDAEQSMLLKLKEECGAGFTQGLETMLKDITLSDEMMKGYATQQDKLKADTQGEGGDDFDLNVNVLTQAHWPTYPIVEVSIPATMAAALERFRTFYSARNSGRKLHWAHSLSTCVLKGTFPKCGEKELHVSEFQAIVLLLFNGLSQGEKLSYESIREQTGLEESELKRTLQSLACGQIPTRVLRKDPQGREVHDTDLFYFNESLKNERHRIRINQIQMKETVEEQEQTESKVLLDRGLVLQAAAVRILKARKQLKHAELLQDVVDAIKARFQVDVGEIKKTFEILIEKEYMERVEGERGVYRYLA</sequence>
<dbReference type="SUPFAM" id="SSF46785">
    <property type="entry name" value="Winged helix' DNA-binding domain"/>
    <property type="match status" value="1"/>
</dbReference>
<dbReference type="SMART" id="SM00884">
    <property type="entry name" value="Cullin_Nedd8"/>
    <property type="match status" value="1"/>
</dbReference>
<dbReference type="FunFam" id="1.20.1310.10:FF:000002">
    <property type="entry name" value="cullin-3 isoform X1"/>
    <property type="match status" value="1"/>
</dbReference>
<dbReference type="InterPro" id="IPR059120">
    <property type="entry name" value="Cullin-like_AB"/>
</dbReference>
<evidence type="ECO:0000256" key="1">
    <source>
        <dbReference type="ARBA" id="ARBA00006019"/>
    </source>
</evidence>
<dbReference type="InterPro" id="IPR036317">
    <property type="entry name" value="Cullin_homology_sf"/>
</dbReference>
<feature type="domain" description="Cullin family profile" evidence="6">
    <location>
        <begin position="477"/>
        <end position="715"/>
    </location>
</feature>
<dbReference type="SMART" id="SM00182">
    <property type="entry name" value="CULLIN"/>
    <property type="match status" value="1"/>
</dbReference>
<evidence type="ECO:0000256" key="2">
    <source>
        <dbReference type="ARBA" id="ARBA00022499"/>
    </source>
</evidence>
<dbReference type="PROSITE" id="PS50069">
    <property type="entry name" value="CULLIN_2"/>
    <property type="match status" value="1"/>
</dbReference>
<dbReference type="FunFam" id="1.10.10.10:FF:000014">
    <property type="entry name" value="Cullin 1"/>
    <property type="match status" value="1"/>
</dbReference>
<dbReference type="InterPro" id="IPR036388">
    <property type="entry name" value="WH-like_DNA-bd_sf"/>
</dbReference>
<dbReference type="Gene3D" id="1.10.10.10">
    <property type="entry name" value="Winged helix-like DNA-binding domain superfamily/Winged helix DNA-binding domain"/>
    <property type="match status" value="1"/>
</dbReference>
<dbReference type="InterPro" id="IPR019559">
    <property type="entry name" value="Cullin_neddylation_domain"/>
</dbReference>
<keyword evidence="2" id="KW-1017">Isopeptide bond</keyword>
<dbReference type="Proteomes" id="UP000245942">
    <property type="component" value="Unassembled WGS sequence"/>
</dbReference>
<organism evidence="7 8">
    <name type="scientific">Pseudomicrostroma glucosiphilum</name>
    <dbReference type="NCBI Taxonomy" id="1684307"/>
    <lineage>
        <taxon>Eukaryota</taxon>
        <taxon>Fungi</taxon>
        <taxon>Dikarya</taxon>
        <taxon>Basidiomycota</taxon>
        <taxon>Ustilaginomycotina</taxon>
        <taxon>Exobasidiomycetes</taxon>
        <taxon>Microstromatales</taxon>
        <taxon>Microstromatales incertae sedis</taxon>
        <taxon>Pseudomicrostroma</taxon>
    </lineage>
</organism>